<protein>
    <recommendedName>
        <fullName evidence="2">Reverse transcriptase zinc-binding domain-containing protein</fullName>
    </recommendedName>
</protein>
<dbReference type="EMBL" id="GBRH01225716">
    <property type="protein sequence ID" value="JAD72179.1"/>
    <property type="molecule type" value="Transcribed_RNA"/>
</dbReference>
<reference evidence="1" key="1">
    <citation type="submission" date="2014-09" db="EMBL/GenBank/DDBJ databases">
        <authorList>
            <person name="Magalhaes I.L.F."/>
            <person name="Oliveira U."/>
            <person name="Santos F.R."/>
            <person name="Vidigal T.H.D.A."/>
            <person name="Brescovit A.D."/>
            <person name="Santos A.J."/>
        </authorList>
    </citation>
    <scope>NUCLEOTIDE SEQUENCE</scope>
    <source>
        <tissue evidence="1">Shoot tissue taken approximately 20 cm above the soil surface</tissue>
    </source>
</reference>
<sequence length="268" mass="30741">MSEAAKNMVKQELTINREALNERYLGLSTTIGRLKADVFEYITERARSKMNGWGEKNLSCVGKEVLLKSVVQALPTYSMSCFKLSKTMCKKLASNMVKFWWSGKLDRRSLHWISWNNLFLSKAMGGMGFRDLQLFNLALLAKQGWRLLTNPNSLCSRVLKGRYFPDQDFMAARIPRRASATWRAIAAGKEALKVGIIYRIGNGERVSIWDDNWIPGSWRLKPMRSLTDHSLRRVSELIDHGRWNENIIKETFLAPDAEAILNIPLRTD</sequence>
<organism evidence="1">
    <name type="scientific">Arundo donax</name>
    <name type="common">Giant reed</name>
    <name type="synonym">Donax arundinaceus</name>
    <dbReference type="NCBI Taxonomy" id="35708"/>
    <lineage>
        <taxon>Eukaryota</taxon>
        <taxon>Viridiplantae</taxon>
        <taxon>Streptophyta</taxon>
        <taxon>Embryophyta</taxon>
        <taxon>Tracheophyta</taxon>
        <taxon>Spermatophyta</taxon>
        <taxon>Magnoliopsida</taxon>
        <taxon>Liliopsida</taxon>
        <taxon>Poales</taxon>
        <taxon>Poaceae</taxon>
        <taxon>PACMAD clade</taxon>
        <taxon>Arundinoideae</taxon>
        <taxon>Arundineae</taxon>
        <taxon>Arundo</taxon>
    </lineage>
</organism>
<evidence type="ECO:0008006" key="2">
    <source>
        <dbReference type="Google" id="ProtNLM"/>
    </source>
</evidence>
<dbReference type="PANTHER" id="PTHR33116:SF86">
    <property type="entry name" value="REVERSE TRANSCRIPTASE DOMAIN-CONTAINING PROTEIN"/>
    <property type="match status" value="1"/>
</dbReference>
<dbReference type="AlphaFoldDB" id="A0A0A9C7D5"/>
<name>A0A0A9C7D5_ARUDO</name>
<accession>A0A0A9C7D5</accession>
<reference evidence="1" key="2">
    <citation type="journal article" date="2015" name="Data Brief">
        <title>Shoot transcriptome of the giant reed, Arundo donax.</title>
        <authorList>
            <person name="Barrero R.A."/>
            <person name="Guerrero F.D."/>
            <person name="Moolhuijzen P."/>
            <person name="Goolsby J.A."/>
            <person name="Tidwell J."/>
            <person name="Bellgard S.E."/>
            <person name="Bellgard M.I."/>
        </authorList>
    </citation>
    <scope>NUCLEOTIDE SEQUENCE</scope>
    <source>
        <tissue evidence="1">Shoot tissue taken approximately 20 cm above the soil surface</tissue>
    </source>
</reference>
<proteinExistence type="predicted"/>
<dbReference type="PANTHER" id="PTHR33116">
    <property type="entry name" value="REVERSE TRANSCRIPTASE ZINC-BINDING DOMAIN-CONTAINING PROTEIN-RELATED-RELATED"/>
    <property type="match status" value="1"/>
</dbReference>
<evidence type="ECO:0000313" key="1">
    <source>
        <dbReference type="EMBL" id="JAD72179.1"/>
    </source>
</evidence>